<keyword evidence="3" id="KW-1185">Reference proteome</keyword>
<comment type="caution">
    <text evidence="2">The sequence shown here is derived from an EMBL/GenBank/DDBJ whole genome shotgun (WGS) entry which is preliminary data.</text>
</comment>
<dbReference type="Pfam" id="PF01522">
    <property type="entry name" value="Polysacc_deac_1"/>
    <property type="match status" value="1"/>
</dbReference>
<accession>A0ABU5N4D4</accession>
<dbReference type="Gene3D" id="3.20.20.370">
    <property type="entry name" value="Glycoside hydrolase/deacetylase"/>
    <property type="match status" value="1"/>
</dbReference>
<dbReference type="RefSeq" id="WP_194423604.1">
    <property type="nucleotide sequence ID" value="NZ_BAAAPT010000001.1"/>
</dbReference>
<proteinExistence type="predicted"/>
<evidence type="ECO:0000313" key="3">
    <source>
        <dbReference type="Proteomes" id="UP001291912"/>
    </source>
</evidence>
<dbReference type="EMBL" id="JAWJYN010000001">
    <property type="protein sequence ID" value="MDZ8160931.1"/>
    <property type="molecule type" value="Genomic_DNA"/>
</dbReference>
<name>A0ABU5N4D4_9MICO</name>
<dbReference type="Proteomes" id="UP001291912">
    <property type="component" value="Unassembled WGS sequence"/>
</dbReference>
<reference evidence="2 3" key="1">
    <citation type="submission" date="2023-10" db="EMBL/GenBank/DDBJ databases">
        <title>Microbacterium xanthum sp. nov., isolated from seaweed.</title>
        <authorList>
            <person name="Lee S.D."/>
        </authorList>
    </citation>
    <scope>NUCLEOTIDE SEQUENCE [LARGE SCALE GENOMIC DNA]</scope>
    <source>
        <strain evidence="2 3">KCTC 19124</strain>
    </source>
</reference>
<evidence type="ECO:0000259" key="1">
    <source>
        <dbReference type="Pfam" id="PF01522"/>
    </source>
</evidence>
<dbReference type="PANTHER" id="PTHR43123">
    <property type="entry name" value="POLYSACCHARIDE DEACETYLASE-RELATED"/>
    <property type="match status" value="1"/>
</dbReference>
<feature type="domain" description="NodB homology" evidence="1">
    <location>
        <begin position="78"/>
        <end position="176"/>
    </location>
</feature>
<dbReference type="PANTHER" id="PTHR43123:SF4">
    <property type="entry name" value="POLYSACCHARIDE DEACETYLASE"/>
    <property type="match status" value="1"/>
</dbReference>
<sequence length="292" mass="31834">MTAPRRAPAAFEMAAAGTALAPLEGASILVPFVVNVEHWSLDAPMPRAVLPPPHGMTVVPDVANHSWVLYGLRAGLHRVAQALAPLGGRVSAAVNSAVVPEYPAAADLIEREGWEVLAHGVRQQSVHGVPDERAAIAQAIDQLSSRFGRRPRGWLSPGMNQTDDTLRLQAEAGIEYSHDWMIDDRPVWLDAGPRRMLGLPYTVENNDVTVYQVQHQPDGALLARVERTLTRLRAEAPRGAVVMPIGLHPHIVGVPHRIAELERIVDLIMQTPECRPVTSAEMAAWYRAQVPA</sequence>
<gene>
    <name evidence="2" type="ORF">R2Q92_03725</name>
</gene>
<dbReference type="SUPFAM" id="SSF88713">
    <property type="entry name" value="Glycoside hydrolase/deacetylase"/>
    <property type="match status" value="1"/>
</dbReference>
<evidence type="ECO:0000313" key="2">
    <source>
        <dbReference type="EMBL" id="MDZ8160931.1"/>
    </source>
</evidence>
<organism evidence="2 3">
    <name type="scientific">Microbacterium aquimaris</name>
    <dbReference type="NCBI Taxonomy" id="459816"/>
    <lineage>
        <taxon>Bacteria</taxon>
        <taxon>Bacillati</taxon>
        <taxon>Actinomycetota</taxon>
        <taxon>Actinomycetes</taxon>
        <taxon>Micrococcales</taxon>
        <taxon>Microbacteriaceae</taxon>
        <taxon>Microbacterium</taxon>
    </lineage>
</organism>
<dbReference type="InterPro" id="IPR002509">
    <property type="entry name" value="NODB_dom"/>
</dbReference>
<protein>
    <submittedName>
        <fullName evidence="2">Polysaccharide deacetylase family protein</fullName>
    </submittedName>
</protein>
<dbReference type="InterPro" id="IPR011330">
    <property type="entry name" value="Glyco_hydro/deAcase_b/a-brl"/>
</dbReference>